<dbReference type="EMBL" id="GGEC01089345">
    <property type="protein sequence ID" value="MBX69829.1"/>
    <property type="molecule type" value="Transcribed_RNA"/>
</dbReference>
<name>A0A2P2QS43_RHIMU</name>
<accession>A0A2P2QS43</accession>
<sequence>MANQFSVKLCTSIYHPFSMCFILIVKCKLLLYECGYRITCLSLTVFDDFRNTMF</sequence>
<reference evidence="1" key="1">
    <citation type="submission" date="2018-02" db="EMBL/GenBank/DDBJ databases">
        <title>Rhizophora mucronata_Transcriptome.</title>
        <authorList>
            <person name="Meera S.P."/>
            <person name="Sreeshan A."/>
            <person name="Augustine A."/>
        </authorList>
    </citation>
    <scope>NUCLEOTIDE SEQUENCE</scope>
    <source>
        <tissue evidence="1">Leaf</tissue>
    </source>
</reference>
<dbReference type="AlphaFoldDB" id="A0A2P2QS43"/>
<protein>
    <submittedName>
        <fullName evidence="1">Uncharacterized protein</fullName>
    </submittedName>
</protein>
<proteinExistence type="predicted"/>
<evidence type="ECO:0000313" key="1">
    <source>
        <dbReference type="EMBL" id="MBX69829.1"/>
    </source>
</evidence>
<organism evidence="1">
    <name type="scientific">Rhizophora mucronata</name>
    <name type="common">Asiatic mangrove</name>
    <dbReference type="NCBI Taxonomy" id="61149"/>
    <lineage>
        <taxon>Eukaryota</taxon>
        <taxon>Viridiplantae</taxon>
        <taxon>Streptophyta</taxon>
        <taxon>Embryophyta</taxon>
        <taxon>Tracheophyta</taxon>
        <taxon>Spermatophyta</taxon>
        <taxon>Magnoliopsida</taxon>
        <taxon>eudicotyledons</taxon>
        <taxon>Gunneridae</taxon>
        <taxon>Pentapetalae</taxon>
        <taxon>rosids</taxon>
        <taxon>fabids</taxon>
        <taxon>Malpighiales</taxon>
        <taxon>Rhizophoraceae</taxon>
        <taxon>Rhizophora</taxon>
    </lineage>
</organism>